<evidence type="ECO:0000313" key="4">
    <source>
        <dbReference type="Proteomes" id="UP000462014"/>
    </source>
</evidence>
<dbReference type="InterPro" id="IPR024467">
    <property type="entry name" value="Xre/MbcA/ParS-like_toxin-bd"/>
</dbReference>
<dbReference type="InterPro" id="IPR011979">
    <property type="entry name" value="Antitox_Xre"/>
</dbReference>
<keyword evidence="4" id="KW-1185">Reference proteome</keyword>
<sequence>MTAVEKMNMARNGLSKRDLESLKSKTNLDYDKLSTLLSTTRATLINKKGTEHFSVALSERIVSIADIYSYGFEVFEDVTKFNEWVFKPNRALGGKQPFELLDNQFGREEIKNLIGRIDYGVYS</sequence>
<feature type="domain" description="Antitoxin Xre/MbcA/ParS-like toxin-binding" evidence="1">
    <location>
        <begin position="72"/>
        <end position="120"/>
    </location>
</feature>
<feature type="domain" description="Antitoxin Xre-like helix-turn-helix" evidence="2">
    <location>
        <begin position="9"/>
        <end position="65"/>
    </location>
</feature>
<reference evidence="3 4" key="1">
    <citation type="submission" date="2019-12" db="EMBL/GenBank/DDBJ databases">
        <title>Mucilaginibacter sp. HMF7410 genome sequencing and assembly.</title>
        <authorList>
            <person name="Kang H."/>
            <person name="Cha I."/>
            <person name="Kim H."/>
            <person name="Joh K."/>
        </authorList>
    </citation>
    <scope>NUCLEOTIDE SEQUENCE [LARGE SCALE GENOMIC DNA]</scope>
    <source>
        <strain evidence="3 4">HMF7410</strain>
    </source>
</reference>
<dbReference type="AlphaFoldDB" id="A0A7K1SXQ1"/>
<evidence type="ECO:0000259" key="2">
    <source>
        <dbReference type="Pfam" id="PF20432"/>
    </source>
</evidence>
<dbReference type="Pfam" id="PF20432">
    <property type="entry name" value="Xre-like-HTH"/>
    <property type="match status" value="1"/>
</dbReference>
<evidence type="ECO:0000259" key="1">
    <source>
        <dbReference type="Pfam" id="PF09722"/>
    </source>
</evidence>
<proteinExistence type="predicted"/>
<evidence type="ECO:0000313" key="3">
    <source>
        <dbReference type="EMBL" id="MVN22102.1"/>
    </source>
</evidence>
<dbReference type="EMBL" id="WPIK01000009">
    <property type="protein sequence ID" value="MVN22102.1"/>
    <property type="molecule type" value="Genomic_DNA"/>
</dbReference>
<dbReference type="Pfam" id="PF09722">
    <property type="entry name" value="Xre_MbcA_ParS_C"/>
    <property type="match status" value="1"/>
</dbReference>
<organism evidence="3 4">
    <name type="scientific">Mucilaginibacter arboris</name>
    <dbReference type="NCBI Taxonomy" id="2682090"/>
    <lineage>
        <taxon>Bacteria</taxon>
        <taxon>Pseudomonadati</taxon>
        <taxon>Bacteroidota</taxon>
        <taxon>Sphingobacteriia</taxon>
        <taxon>Sphingobacteriales</taxon>
        <taxon>Sphingobacteriaceae</taxon>
        <taxon>Mucilaginibacter</taxon>
    </lineage>
</organism>
<name>A0A7K1SXQ1_9SPHI</name>
<dbReference type="GO" id="GO:0003677">
    <property type="term" value="F:DNA binding"/>
    <property type="evidence" value="ECO:0007669"/>
    <property type="project" value="InterPro"/>
</dbReference>
<protein>
    <submittedName>
        <fullName evidence="3">DUF2384 domain-containing protein</fullName>
    </submittedName>
</protein>
<dbReference type="NCBIfam" id="TIGR02293">
    <property type="entry name" value="TAS_TIGR02293"/>
    <property type="match status" value="1"/>
</dbReference>
<dbReference type="Proteomes" id="UP000462014">
    <property type="component" value="Unassembled WGS sequence"/>
</dbReference>
<gene>
    <name evidence="3" type="ORF">GO621_11225</name>
</gene>
<dbReference type="InterPro" id="IPR046847">
    <property type="entry name" value="Xre-like_HTH"/>
</dbReference>
<comment type="caution">
    <text evidence="3">The sequence shown here is derived from an EMBL/GenBank/DDBJ whole genome shotgun (WGS) entry which is preliminary data.</text>
</comment>
<accession>A0A7K1SXQ1</accession>